<protein>
    <submittedName>
        <fullName evidence="2">Uncharacterized protein</fullName>
    </submittedName>
</protein>
<evidence type="ECO:0000313" key="2">
    <source>
        <dbReference type="EMBL" id="CAD8490004.1"/>
    </source>
</evidence>
<accession>A0A7S0HPX3</accession>
<feature type="compositionally biased region" description="Polar residues" evidence="1">
    <location>
        <begin position="452"/>
        <end position="469"/>
    </location>
</feature>
<name>A0A7S0HPX3_9CRYP</name>
<gene>
    <name evidence="2" type="ORF">HPHI1048_LOCUS13676</name>
</gene>
<reference evidence="2" key="1">
    <citation type="submission" date="2021-01" db="EMBL/GenBank/DDBJ databases">
        <authorList>
            <person name="Corre E."/>
            <person name="Pelletier E."/>
            <person name="Niang G."/>
            <person name="Scheremetjew M."/>
            <person name="Finn R."/>
            <person name="Kale V."/>
            <person name="Holt S."/>
            <person name="Cochrane G."/>
            <person name="Meng A."/>
            <person name="Brown T."/>
            <person name="Cohen L."/>
        </authorList>
    </citation>
    <scope>NUCLEOTIDE SEQUENCE</scope>
    <source>
        <strain evidence="2">CCMP325</strain>
    </source>
</reference>
<dbReference type="EMBL" id="HBEO01020223">
    <property type="protein sequence ID" value="CAD8490004.1"/>
    <property type="molecule type" value="Transcribed_RNA"/>
</dbReference>
<proteinExistence type="predicted"/>
<feature type="compositionally biased region" description="Basic and acidic residues" evidence="1">
    <location>
        <begin position="371"/>
        <end position="380"/>
    </location>
</feature>
<sequence>MLAAGRASSTSFSLFLNSLNKKMPCPYLMLPAVKDAISASMEVPCIEICQQFVLSISELIAVVRYGSSIRIPRAPGNQHDFFIKFRSLCRQRMQPLVNDFSPESPDYATMKKLVMSLPRLPDLKEEYVRFTTDTLGTSLSAAQRDSLLLLAHHVKVIEQNTRKGFDQSAKELRSKKQTGDVHPDFICPLGIRSKTKEEAGGKDEAWMSSLLDVETIQRINMLRTRDRKICVEKLIQELTSHVYRSKMDSDKSKQRPQTARPVLRSSTGTIFKQATAHSSTHLENIAPSQRRINFDVNRQVVSMWYQSQGLPQTTYDSLSGKDLATGNSPQYWLDPETNVYRLVPSYRAVGKHPMLRTSRPRSAAVRQGTGKFDKGEDKMEPAQAKNTARDEIERLTMGRLKSTRRELEIFERAKIATHKKMQQADDAIKVLRNRMNKKRGLSIPSTPRGAPSLTSPRSETITSPVSTAIKSPHRPITAPRPVGASASSPEGPDCFLKSPRLMSPINSLP</sequence>
<feature type="region of interest" description="Disordered" evidence="1">
    <location>
        <begin position="356"/>
        <end position="388"/>
    </location>
</feature>
<evidence type="ECO:0000256" key="1">
    <source>
        <dbReference type="SAM" id="MobiDB-lite"/>
    </source>
</evidence>
<feature type="region of interest" description="Disordered" evidence="1">
    <location>
        <begin position="436"/>
        <end position="509"/>
    </location>
</feature>
<dbReference type="AlphaFoldDB" id="A0A7S0HPX3"/>
<organism evidence="2">
    <name type="scientific">Hanusia phi</name>
    <dbReference type="NCBI Taxonomy" id="3032"/>
    <lineage>
        <taxon>Eukaryota</taxon>
        <taxon>Cryptophyceae</taxon>
        <taxon>Pyrenomonadales</taxon>
        <taxon>Geminigeraceae</taxon>
        <taxon>Hanusia</taxon>
    </lineage>
</organism>